<organism evidence="17 18">
    <name type="scientific">Catalinimonas alkaloidigena</name>
    <dbReference type="NCBI Taxonomy" id="1075417"/>
    <lineage>
        <taxon>Bacteria</taxon>
        <taxon>Pseudomonadati</taxon>
        <taxon>Bacteroidota</taxon>
        <taxon>Cytophagia</taxon>
        <taxon>Cytophagales</taxon>
        <taxon>Catalimonadaceae</taxon>
        <taxon>Catalinimonas</taxon>
    </lineage>
</organism>
<keyword evidence="11" id="KW-0472">Membrane</keyword>
<evidence type="ECO:0000256" key="8">
    <source>
        <dbReference type="ARBA" id="ARBA00022840"/>
    </source>
</evidence>
<evidence type="ECO:0000259" key="16">
    <source>
        <dbReference type="Pfam" id="PF13193"/>
    </source>
</evidence>
<accession>A0A1G9EM73</accession>
<dbReference type="InterPro" id="IPR020845">
    <property type="entry name" value="AMP-binding_CS"/>
</dbReference>
<comment type="similarity">
    <text evidence="4">Belongs to the ATP-dependent AMP-binding enzyme family.</text>
</comment>
<evidence type="ECO:0000256" key="10">
    <source>
        <dbReference type="ARBA" id="ARBA00023098"/>
    </source>
</evidence>
<dbReference type="InterPro" id="IPR042099">
    <property type="entry name" value="ANL_N_sf"/>
</dbReference>
<comment type="subcellular location">
    <subcellularLocation>
        <location evidence="2">Membrane</location>
        <topology evidence="2">Peripheral membrane protein</topology>
    </subcellularLocation>
</comment>
<dbReference type="InterPro" id="IPR050237">
    <property type="entry name" value="ATP-dep_AMP-bd_enzyme"/>
</dbReference>
<evidence type="ECO:0000313" key="17">
    <source>
        <dbReference type="EMBL" id="SDK77188.1"/>
    </source>
</evidence>
<protein>
    <recommendedName>
        <fullName evidence="13">Long-chain-fatty-acid--CoA ligase</fullName>
        <ecNumber evidence="12">6.2.1.3</ecNumber>
    </recommendedName>
    <alternativeName>
        <fullName evidence="14">Long-chain acyl-CoA synthetase</fullName>
    </alternativeName>
</protein>
<evidence type="ECO:0000256" key="14">
    <source>
        <dbReference type="ARBA" id="ARBA00042773"/>
    </source>
</evidence>
<dbReference type="Proteomes" id="UP000198510">
    <property type="component" value="Unassembled WGS sequence"/>
</dbReference>
<dbReference type="InterPro" id="IPR045851">
    <property type="entry name" value="AMP-bd_C_sf"/>
</dbReference>
<dbReference type="PANTHER" id="PTHR43767:SF8">
    <property type="entry name" value="LONG-CHAIN-FATTY-ACID--COA LIGASE"/>
    <property type="match status" value="1"/>
</dbReference>
<dbReference type="RefSeq" id="WP_317042777.1">
    <property type="nucleotide sequence ID" value="NZ_FNFO01000003.1"/>
</dbReference>
<dbReference type="GO" id="GO:0005524">
    <property type="term" value="F:ATP binding"/>
    <property type="evidence" value="ECO:0007669"/>
    <property type="project" value="UniProtKB-KW"/>
</dbReference>
<keyword evidence="5" id="KW-0436">Ligase</keyword>
<dbReference type="EMBL" id="FNFO01000003">
    <property type="protein sequence ID" value="SDK77188.1"/>
    <property type="molecule type" value="Genomic_DNA"/>
</dbReference>
<evidence type="ECO:0000256" key="4">
    <source>
        <dbReference type="ARBA" id="ARBA00006432"/>
    </source>
</evidence>
<dbReference type="SUPFAM" id="SSF56801">
    <property type="entry name" value="Acetyl-CoA synthetase-like"/>
    <property type="match status" value="1"/>
</dbReference>
<evidence type="ECO:0000256" key="11">
    <source>
        <dbReference type="ARBA" id="ARBA00023136"/>
    </source>
</evidence>
<reference evidence="17 18" key="1">
    <citation type="submission" date="2016-10" db="EMBL/GenBank/DDBJ databases">
        <authorList>
            <person name="de Groot N.N."/>
        </authorList>
    </citation>
    <scope>NUCLEOTIDE SEQUENCE [LARGE SCALE GENOMIC DNA]</scope>
    <source>
        <strain evidence="17 18">DSM 25186</strain>
    </source>
</reference>
<evidence type="ECO:0000256" key="13">
    <source>
        <dbReference type="ARBA" id="ARBA00039545"/>
    </source>
</evidence>
<evidence type="ECO:0000259" key="15">
    <source>
        <dbReference type="Pfam" id="PF00501"/>
    </source>
</evidence>
<evidence type="ECO:0000256" key="3">
    <source>
        <dbReference type="ARBA" id="ARBA00005005"/>
    </source>
</evidence>
<comment type="pathway">
    <text evidence="3">Lipid metabolism; fatty acid beta-oxidation.</text>
</comment>
<dbReference type="Gene3D" id="3.30.300.30">
    <property type="match status" value="1"/>
</dbReference>
<dbReference type="InterPro" id="IPR025110">
    <property type="entry name" value="AMP-bd_C"/>
</dbReference>
<feature type="domain" description="AMP-dependent synthetase/ligase" evidence="15">
    <location>
        <begin position="40"/>
        <end position="426"/>
    </location>
</feature>
<dbReference type="Gene3D" id="3.40.50.12780">
    <property type="entry name" value="N-terminal domain of ligase-like"/>
    <property type="match status" value="1"/>
</dbReference>
<evidence type="ECO:0000256" key="7">
    <source>
        <dbReference type="ARBA" id="ARBA00022832"/>
    </source>
</evidence>
<dbReference type="InterPro" id="IPR000873">
    <property type="entry name" value="AMP-dep_synth/lig_dom"/>
</dbReference>
<feature type="domain" description="AMP-binding enzyme C-terminal" evidence="16">
    <location>
        <begin position="477"/>
        <end position="551"/>
    </location>
</feature>
<evidence type="ECO:0000313" key="18">
    <source>
        <dbReference type="Proteomes" id="UP000198510"/>
    </source>
</evidence>
<name>A0A1G9EM73_9BACT</name>
<dbReference type="GO" id="GO:0004467">
    <property type="term" value="F:long-chain fatty acid-CoA ligase activity"/>
    <property type="evidence" value="ECO:0007669"/>
    <property type="project" value="UniProtKB-EC"/>
</dbReference>
<dbReference type="FunFam" id="3.40.50.12780:FF:000003">
    <property type="entry name" value="Long-chain-fatty-acid--CoA ligase FadD"/>
    <property type="match status" value="1"/>
</dbReference>
<dbReference type="CDD" id="cd05936">
    <property type="entry name" value="FC-FACS_FadD_like"/>
    <property type="match status" value="1"/>
</dbReference>
<dbReference type="AlphaFoldDB" id="A0A1G9EM73"/>
<dbReference type="STRING" id="1075417.SAMN05421823_103521"/>
<comment type="cofactor">
    <cofactor evidence="1">
        <name>Mg(2+)</name>
        <dbReference type="ChEBI" id="CHEBI:18420"/>
    </cofactor>
</comment>
<dbReference type="Pfam" id="PF00501">
    <property type="entry name" value="AMP-binding"/>
    <property type="match status" value="1"/>
</dbReference>
<evidence type="ECO:0000256" key="6">
    <source>
        <dbReference type="ARBA" id="ARBA00022741"/>
    </source>
</evidence>
<evidence type="ECO:0000256" key="9">
    <source>
        <dbReference type="ARBA" id="ARBA00022842"/>
    </source>
</evidence>
<keyword evidence="8" id="KW-0067">ATP-binding</keyword>
<evidence type="ECO:0000256" key="1">
    <source>
        <dbReference type="ARBA" id="ARBA00001946"/>
    </source>
</evidence>
<gene>
    <name evidence="17" type="ORF">SAMN05421823_103521</name>
</gene>
<keyword evidence="10" id="KW-0443">Lipid metabolism</keyword>
<evidence type="ECO:0000256" key="5">
    <source>
        <dbReference type="ARBA" id="ARBA00022598"/>
    </source>
</evidence>
<dbReference type="PANTHER" id="PTHR43767">
    <property type="entry name" value="LONG-CHAIN-FATTY-ACID--COA LIGASE"/>
    <property type="match status" value="1"/>
</dbReference>
<keyword evidence="7" id="KW-0276">Fatty acid metabolism</keyword>
<evidence type="ECO:0000256" key="2">
    <source>
        <dbReference type="ARBA" id="ARBA00004170"/>
    </source>
</evidence>
<proteinExistence type="inferred from homology"/>
<dbReference type="Pfam" id="PF13193">
    <property type="entry name" value="AMP-binding_C"/>
    <property type="match status" value="1"/>
</dbReference>
<keyword evidence="9" id="KW-0460">Magnesium</keyword>
<keyword evidence="18" id="KW-1185">Reference proteome</keyword>
<dbReference type="GO" id="GO:0016020">
    <property type="term" value="C:membrane"/>
    <property type="evidence" value="ECO:0007669"/>
    <property type="project" value="UniProtKB-SubCell"/>
</dbReference>
<sequence>MSNTTTPTEKTAMPWLNSYPEGVTWDIDPAAYSNVVEMLEEMFARYGDHEAQENLGYTMTYDQLEEASCHFAAFLQSNGLKPGDRIALQMPNVLQYLVALYGAIRAGLTIVNLNPLYTASEMLKPLRDSDAKAIVILANFADKLEKILPETKLQLVVVTEVGDMLPPLKRTLINAVVKYVKKMVPAFQLPQAISFTKALRSGRNQTYQKPSVSSDQTLFLQYTGGTTGVPKAADLSHANIVANVLQSKEWYSRLKPGQEVLLAALPFYHIFGLTVNSLFLMHLGAKLILITNPRDMPGFIKTMQKHRFTVFTGLNTLFNGLMNQADFTSIKFPENGLYIAGGMALQQAVGERWLQLTGCPIVEGYGLSETSPVLTCNHPLQNRPGTIGLPLPRTELRIMDDQGQEVPMGERGEICARGPQVMKGYFKQPEETKRVFFAGGWFRTGDVGVMDEGGYVRIVDRMKDMILVSGFNVYPNEVEDEIAKHPGVLECAVVGMPDSESTERVKACIVRKDPNLTEEDVITHCRKTLTGYKVPKHVQFYDQLPKSNVGKILRRELR</sequence>
<keyword evidence="6" id="KW-0547">Nucleotide-binding</keyword>
<evidence type="ECO:0000256" key="12">
    <source>
        <dbReference type="ARBA" id="ARBA00026121"/>
    </source>
</evidence>
<dbReference type="PROSITE" id="PS00455">
    <property type="entry name" value="AMP_BINDING"/>
    <property type="match status" value="1"/>
</dbReference>
<dbReference type="EC" id="6.2.1.3" evidence="12"/>
<dbReference type="FunFam" id="3.30.300.30:FF:000006">
    <property type="entry name" value="Long-chain-fatty-acid--CoA ligase FadD"/>
    <property type="match status" value="1"/>
</dbReference>